<accession>A0A2H4J653</accession>
<keyword evidence="2" id="KW-0472">Membrane</keyword>
<reference evidence="3" key="1">
    <citation type="submission" date="2017-06" db="EMBL/GenBank/DDBJ databases">
        <title>Novel phages from South African skin metaviromes.</title>
        <authorList>
            <person name="van Zyl L.J."/>
            <person name="Abrahams Y."/>
            <person name="Stander E.A."/>
            <person name="Kirby B.M."/>
            <person name="Clavaud C."/>
            <person name="Farcet C."/>
            <person name="Breton L."/>
            <person name="Trindade M.I."/>
        </authorList>
    </citation>
    <scope>NUCLEOTIDE SEQUENCE</scope>
</reference>
<gene>
    <name evidence="3" type="ORF">8F4_8</name>
</gene>
<proteinExistence type="predicted"/>
<protein>
    <submittedName>
        <fullName evidence="3">Putative replication protein P</fullName>
    </submittedName>
</protein>
<dbReference type="GO" id="GO:0006270">
    <property type="term" value="P:DNA replication initiation"/>
    <property type="evidence" value="ECO:0007669"/>
    <property type="project" value="InterPro"/>
</dbReference>
<evidence type="ECO:0000256" key="2">
    <source>
        <dbReference type="SAM" id="Phobius"/>
    </source>
</evidence>
<feature type="compositionally biased region" description="Polar residues" evidence="1">
    <location>
        <begin position="234"/>
        <end position="243"/>
    </location>
</feature>
<keyword evidence="2" id="KW-0812">Transmembrane</keyword>
<feature type="region of interest" description="Disordered" evidence="1">
    <location>
        <begin position="142"/>
        <end position="243"/>
    </location>
</feature>
<feature type="compositionally biased region" description="Basic and acidic residues" evidence="1">
    <location>
        <begin position="176"/>
        <end position="194"/>
    </location>
</feature>
<name>A0A2H4J653_9CAUD</name>
<dbReference type="Pfam" id="PF06992">
    <property type="entry name" value="Phage_lambda_P"/>
    <property type="match status" value="1"/>
</dbReference>
<dbReference type="EMBL" id="MF417855">
    <property type="protein sequence ID" value="ASN67571.1"/>
    <property type="molecule type" value="Genomic_DNA"/>
</dbReference>
<keyword evidence="2" id="KW-1133">Transmembrane helix</keyword>
<dbReference type="InterPro" id="IPR009731">
    <property type="entry name" value="P-like"/>
</dbReference>
<organism evidence="3">
    <name type="scientific">uncultured Caudovirales phage</name>
    <dbReference type="NCBI Taxonomy" id="2100421"/>
    <lineage>
        <taxon>Viruses</taxon>
        <taxon>Duplodnaviria</taxon>
        <taxon>Heunggongvirae</taxon>
        <taxon>Uroviricota</taxon>
        <taxon>Caudoviricetes</taxon>
        <taxon>Peduoviridae</taxon>
        <taxon>Maltschvirus</taxon>
        <taxon>Maltschvirus maltsch</taxon>
    </lineage>
</organism>
<evidence type="ECO:0000256" key="1">
    <source>
        <dbReference type="SAM" id="MobiDB-lite"/>
    </source>
</evidence>
<evidence type="ECO:0000313" key="3">
    <source>
        <dbReference type="EMBL" id="ASN67571.1"/>
    </source>
</evidence>
<sequence>MKPANQLMATMGNLPAVEPRQPLQVTPQTAEVVNDLFRRLRGIFPAWRQAWPSTEALDAAKAEWIKEFADEGIRTLEQIEFGIQKCRKLKKPFAPSVGEFIAMCAPGPEDFGMPNVGDAWIEALMTTYSHEAGKLAAQATGLSDLPGTNARRQRAAGQVRTQLRNHPSPRPGWGAARREDRHQHRPRQPEDGIRTRQRAGRPAGPGKNPSARHTGRRQVCPRTADGQVRKKQQPRSTPMKSSTQVFTRLMDAALLSGLVLGNADVKVFAFWMVSIMVVLMFMGLLVMTPELAEKIQGRSIIKKAFGVLVHALYVAALIYGGFPILAAMYASAASLIRISAEAKLAPQVKP</sequence>
<feature type="transmembrane region" description="Helical" evidence="2">
    <location>
        <begin position="304"/>
        <end position="329"/>
    </location>
</feature>
<feature type="transmembrane region" description="Helical" evidence="2">
    <location>
        <begin position="269"/>
        <end position="292"/>
    </location>
</feature>